<dbReference type="GO" id="GO:0016020">
    <property type="term" value="C:membrane"/>
    <property type="evidence" value="ECO:0007669"/>
    <property type="project" value="TreeGrafter"/>
</dbReference>
<reference evidence="3" key="1">
    <citation type="journal article" date="2014" name="PLoS Negl. Trop. Dis.">
        <title>Identification and characterization of seminal fluid proteins in the Asian tiger mosquito, Aedes albopictus.</title>
        <authorList>
            <person name="Boes K.E."/>
            <person name="Ribeiro J.M."/>
            <person name="Wong A."/>
            <person name="Harrington L.C."/>
            <person name="Wolfner M.F."/>
            <person name="Sirot L.K."/>
        </authorList>
    </citation>
    <scope>NUCLEOTIDE SEQUENCE</scope>
    <source>
        <tissue evidence="3">Reproductive organs</tissue>
    </source>
</reference>
<dbReference type="SUPFAM" id="SSF110004">
    <property type="entry name" value="Glycolipid transfer protein, GLTP"/>
    <property type="match status" value="1"/>
</dbReference>
<evidence type="ECO:0000259" key="2">
    <source>
        <dbReference type="Pfam" id="PF08718"/>
    </source>
</evidence>
<dbReference type="RefSeq" id="XP_029733704.1">
    <property type="nucleotide sequence ID" value="XM_029877844.2"/>
</dbReference>
<dbReference type="GO" id="GO:1902387">
    <property type="term" value="F:ceramide 1-phosphate binding"/>
    <property type="evidence" value="ECO:0007669"/>
    <property type="project" value="TreeGrafter"/>
</dbReference>
<dbReference type="Proteomes" id="UP000069940">
    <property type="component" value="Unassembled WGS sequence"/>
</dbReference>
<proteinExistence type="evidence at transcript level"/>
<dbReference type="EnsemblMetazoa" id="AALFPA23_011168.R15795">
    <property type="protein sequence ID" value="AALFPA23_011168.P15795"/>
    <property type="gene ID" value="AALFPA23_011168"/>
</dbReference>
<dbReference type="PANTHER" id="PTHR10219">
    <property type="entry name" value="GLYCOLIPID TRANSFER PROTEIN-RELATED"/>
    <property type="match status" value="1"/>
</dbReference>
<evidence type="ECO:0000313" key="3">
    <source>
        <dbReference type="EMBL" id="JAC09206.1"/>
    </source>
</evidence>
<dbReference type="AlphaFoldDB" id="A0A023EJK3"/>
<dbReference type="VEuPathDB" id="VectorBase:AALFPA_052983"/>
<name>A0A023EJK3_AEDAL</name>
<sequence>MSETEAKIDFSKLQHFPQTETQNNKNKIITKAFLDSAYQVVESIESFGRLFTPIVKDMRGNVKRLEAKYKENEQIFCYLEDLILLDKHGNENTFDSVTEGLLWLKRALEMIEMFFRNMLEDESCSDNVKHHLKKAYDDALLPYHGFLAQKGFQFLHHYVPTRTTLLGPEQSNQSNIIALKNFLVTFRANLDHLNNFFEVNKLNRTYKV</sequence>
<reference evidence="5" key="2">
    <citation type="journal article" date="2015" name="Proc. Natl. Acad. Sci. U.S.A.">
        <title>Genome sequence of the Asian Tiger mosquito, Aedes albopictus, reveals insights into its biology, genetics, and evolution.</title>
        <authorList>
            <person name="Chen X.G."/>
            <person name="Jiang X."/>
            <person name="Gu J."/>
            <person name="Xu M."/>
            <person name="Wu Y."/>
            <person name="Deng Y."/>
            <person name="Zhang C."/>
            <person name="Bonizzoni M."/>
            <person name="Dermauw W."/>
            <person name="Vontas J."/>
            <person name="Armbruster P."/>
            <person name="Huang X."/>
            <person name="Yang Y."/>
            <person name="Zhang H."/>
            <person name="He W."/>
            <person name="Peng H."/>
            <person name="Liu Y."/>
            <person name="Wu K."/>
            <person name="Chen J."/>
            <person name="Lirakis M."/>
            <person name="Topalis P."/>
            <person name="Van Leeuwen T."/>
            <person name="Hall A.B."/>
            <person name="Jiang X."/>
            <person name="Thorpe C."/>
            <person name="Mueller R.L."/>
            <person name="Sun C."/>
            <person name="Waterhouse R.M."/>
            <person name="Yan G."/>
            <person name="Tu Z.J."/>
            <person name="Fang X."/>
            <person name="James A.A."/>
        </authorList>
    </citation>
    <scope>NUCLEOTIDE SEQUENCE [LARGE SCALE GENOMIC DNA]</scope>
    <source>
        <strain evidence="5">Foshan</strain>
    </source>
</reference>
<protein>
    <submittedName>
        <fullName evidence="3">Putative cytoplasm</fullName>
    </submittedName>
</protein>
<keyword evidence="5" id="KW-1185">Reference proteome</keyword>
<dbReference type="GO" id="GO:1902388">
    <property type="term" value="F:ceramide 1-phosphate transfer activity"/>
    <property type="evidence" value="ECO:0007669"/>
    <property type="project" value="TreeGrafter"/>
</dbReference>
<dbReference type="FunFam" id="1.10.3520.10:FF:000001">
    <property type="entry name" value="Pleckstrin domain-containing family A member 8"/>
    <property type="match status" value="1"/>
</dbReference>
<dbReference type="VEuPathDB" id="VectorBase:AALF013408"/>
<dbReference type="VEuPathDB" id="VectorBase:AALFPA_066922"/>
<accession>A0A023EJK3</accession>
<dbReference type="OMA" id="HYLEDMI"/>
<dbReference type="KEGG" id="aalb:109412112"/>
<reference evidence="4" key="3">
    <citation type="submission" date="2025-05" db="UniProtKB">
        <authorList>
            <consortium name="EnsemblMetazoa"/>
        </authorList>
    </citation>
    <scope>IDENTIFICATION</scope>
    <source>
        <strain evidence="4">Foshan</strain>
    </source>
</reference>
<dbReference type="GeneID" id="109412112"/>
<dbReference type="Gene3D" id="1.10.3520.10">
    <property type="entry name" value="Glycolipid transfer protein"/>
    <property type="match status" value="1"/>
</dbReference>
<dbReference type="VEuPathDB" id="VectorBase:AALC636_038104"/>
<organism evidence="3">
    <name type="scientific">Aedes albopictus</name>
    <name type="common">Asian tiger mosquito</name>
    <name type="synonym">Stegomyia albopicta</name>
    <dbReference type="NCBI Taxonomy" id="7160"/>
    <lineage>
        <taxon>Eukaryota</taxon>
        <taxon>Metazoa</taxon>
        <taxon>Ecdysozoa</taxon>
        <taxon>Arthropoda</taxon>
        <taxon>Hexapoda</taxon>
        <taxon>Insecta</taxon>
        <taxon>Pterygota</taxon>
        <taxon>Neoptera</taxon>
        <taxon>Endopterygota</taxon>
        <taxon>Diptera</taxon>
        <taxon>Nematocera</taxon>
        <taxon>Culicoidea</taxon>
        <taxon>Culicidae</taxon>
        <taxon>Culicinae</taxon>
        <taxon>Aedini</taxon>
        <taxon>Aedes</taxon>
        <taxon>Stegomyia</taxon>
    </lineage>
</organism>
<dbReference type="PANTHER" id="PTHR10219:SF25">
    <property type="entry name" value="PLECKSTRIN HOMOLOGY DOMAIN-CONTAINING FAMILY A MEMBER 8"/>
    <property type="match status" value="1"/>
</dbReference>
<dbReference type="EMBL" id="GAPW01004392">
    <property type="protein sequence ID" value="JAC09206.1"/>
    <property type="molecule type" value="mRNA"/>
</dbReference>
<dbReference type="OrthoDB" id="205255at2759"/>
<dbReference type="Pfam" id="PF08718">
    <property type="entry name" value="GLTP"/>
    <property type="match status" value="1"/>
</dbReference>
<feature type="domain" description="Glycolipid transfer protein" evidence="2">
    <location>
        <begin position="29"/>
        <end position="166"/>
    </location>
</feature>
<dbReference type="InterPro" id="IPR036497">
    <property type="entry name" value="GLTP_sf"/>
</dbReference>
<keyword evidence="1" id="KW-0813">Transport</keyword>
<dbReference type="GO" id="GO:0005829">
    <property type="term" value="C:cytosol"/>
    <property type="evidence" value="ECO:0007669"/>
    <property type="project" value="TreeGrafter"/>
</dbReference>
<dbReference type="InterPro" id="IPR014830">
    <property type="entry name" value="Glycolipid_transfer_prot_dom"/>
</dbReference>
<evidence type="ECO:0000313" key="4">
    <source>
        <dbReference type="EnsemblMetazoa" id="AALFPA23_011168.P15795"/>
    </source>
</evidence>
<evidence type="ECO:0000256" key="1">
    <source>
        <dbReference type="ARBA" id="ARBA00022448"/>
    </source>
</evidence>
<evidence type="ECO:0000313" key="5">
    <source>
        <dbReference type="Proteomes" id="UP000069940"/>
    </source>
</evidence>